<dbReference type="AlphaFoldDB" id="A0A934WN28"/>
<name>A0A934WN28_9BURK</name>
<keyword evidence="4" id="KW-1185">Reference proteome</keyword>
<evidence type="ECO:0000313" key="4">
    <source>
        <dbReference type="Proteomes" id="UP000630528"/>
    </source>
</evidence>
<evidence type="ECO:0000256" key="1">
    <source>
        <dbReference type="SAM" id="SignalP"/>
    </source>
</evidence>
<proteinExistence type="predicted"/>
<dbReference type="Gene3D" id="1.20.1260.10">
    <property type="match status" value="1"/>
</dbReference>
<accession>A0A934WN28</accession>
<organism evidence="3 4">
    <name type="scientific">Ramlibacter ginsenosidimutans</name>
    <dbReference type="NCBI Taxonomy" id="502333"/>
    <lineage>
        <taxon>Bacteria</taxon>
        <taxon>Pseudomonadati</taxon>
        <taxon>Pseudomonadota</taxon>
        <taxon>Betaproteobacteria</taxon>
        <taxon>Burkholderiales</taxon>
        <taxon>Comamonadaceae</taxon>
        <taxon>Ramlibacter</taxon>
    </lineage>
</organism>
<reference evidence="3" key="1">
    <citation type="journal article" date="2012" name="J. Microbiol. Biotechnol.">
        <title>Ramlibacter ginsenosidimutans sp. nov., with ginsenoside-converting activity.</title>
        <authorList>
            <person name="Wang L."/>
            <person name="An D.S."/>
            <person name="Kim S.G."/>
            <person name="Jin F.X."/>
            <person name="Kim S.C."/>
            <person name="Lee S.T."/>
            <person name="Im W.T."/>
        </authorList>
    </citation>
    <scope>NUCLEOTIDE SEQUENCE</scope>
    <source>
        <strain evidence="3">KACC 17527</strain>
    </source>
</reference>
<reference evidence="3" key="2">
    <citation type="submission" date="2021-01" db="EMBL/GenBank/DDBJ databases">
        <authorList>
            <person name="Kang M."/>
        </authorList>
    </citation>
    <scope>NUCLEOTIDE SEQUENCE</scope>
    <source>
        <strain evidence="3">KACC 17527</strain>
    </source>
</reference>
<evidence type="ECO:0000259" key="2">
    <source>
        <dbReference type="Pfam" id="PF13628"/>
    </source>
</evidence>
<feature type="chain" id="PRO_5036885984" evidence="1">
    <location>
        <begin position="25"/>
        <end position="192"/>
    </location>
</feature>
<dbReference type="InterPro" id="IPR012347">
    <property type="entry name" value="Ferritin-like"/>
</dbReference>
<sequence>MPRPSLPALAAAVLFTLVSAGAAAAQAYAPSAAAQAKPLPTVQRLERRFLQIAAANLRFEAEASRLAQDRTNNPAVKDLASTLLSRQQTVQPEMLRLLHVRGMAPPMPSNRQSKVLKQLGKLNGAKFDRLFVDEVVLTSAQADIANYEKVAAQAEDPVLKAWAERQLPSLRFSYAKAGKALPSASLRGQRAV</sequence>
<dbReference type="RefSeq" id="WP_201170956.1">
    <property type="nucleotide sequence ID" value="NZ_JAEPWM010000004.1"/>
</dbReference>
<dbReference type="Proteomes" id="UP000630528">
    <property type="component" value="Unassembled WGS sequence"/>
</dbReference>
<dbReference type="PANTHER" id="PTHR38593:SF1">
    <property type="entry name" value="BLR2558 PROTEIN"/>
    <property type="match status" value="1"/>
</dbReference>
<dbReference type="InterPro" id="IPR025419">
    <property type="entry name" value="DUF4142"/>
</dbReference>
<keyword evidence="1" id="KW-0732">Signal</keyword>
<protein>
    <submittedName>
        <fullName evidence="3">DUF4142 domain-containing protein</fullName>
    </submittedName>
</protein>
<feature type="signal peptide" evidence="1">
    <location>
        <begin position="1"/>
        <end position="24"/>
    </location>
</feature>
<feature type="domain" description="DUF4142" evidence="2">
    <location>
        <begin position="47"/>
        <end position="177"/>
    </location>
</feature>
<dbReference type="Pfam" id="PF13628">
    <property type="entry name" value="DUF4142"/>
    <property type="match status" value="1"/>
</dbReference>
<evidence type="ECO:0000313" key="3">
    <source>
        <dbReference type="EMBL" id="MBK6006797.1"/>
    </source>
</evidence>
<gene>
    <name evidence="3" type="ORF">JJB11_11910</name>
</gene>
<dbReference type="EMBL" id="JAEPWM010000004">
    <property type="protein sequence ID" value="MBK6006797.1"/>
    <property type="molecule type" value="Genomic_DNA"/>
</dbReference>
<dbReference type="PANTHER" id="PTHR38593">
    <property type="entry name" value="BLR2558 PROTEIN"/>
    <property type="match status" value="1"/>
</dbReference>
<comment type="caution">
    <text evidence="3">The sequence shown here is derived from an EMBL/GenBank/DDBJ whole genome shotgun (WGS) entry which is preliminary data.</text>
</comment>